<name>A0A2T0MJ39_9FLAO</name>
<dbReference type="PANTHER" id="PTHR22642:SF21">
    <property type="entry name" value="PERIPLASMIC PROTEIN"/>
    <property type="match status" value="1"/>
</dbReference>
<dbReference type="PANTHER" id="PTHR22642">
    <property type="entry name" value="IMIDAZOLONEPROPIONASE"/>
    <property type="match status" value="1"/>
</dbReference>
<dbReference type="Gene3D" id="3.20.20.140">
    <property type="entry name" value="Metal-dependent hydrolases"/>
    <property type="match status" value="1"/>
</dbReference>
<proteinExistence type="predicted"/>
<dbReference type="InterPro" id="IPR011059">
    <property type="entry name" value="Metal-dep_hydrolase_composite"/>
</dbReference>
<dbReference type="SUPFAM" id="SSF51338">
    <property type="entry name" value="Composite domain of metallo-dependent hydrolases"/>
    <property type="match status" value="1"/>
</dbReference>
<dbReference type="OrthoDB" id="9767366at2"/>
<reference evidence="2 3" key="1">
    <citation type="submission" date="2018-03" db="EMBL/GenBank/DDBJ databases">
        <title>Genomic Encyclopedia of Archaeal and Bacterial Type Strains, Phase II (KMG-II): from individual species to whole genera.</title>
        <authorList>
            <person name="Goeker M."/>
        </authorList>
    </citation>
    <scope>NUCLEOTIDE SEQUENCE [LARGE SCALE GENOMIC DNA]</scope>
    <source>
        <strain evidence="2 3">DSM 25027</strain>
    </source>
</reference>
<accession>A0A2T0MJ39</accession>
<dbReference type="Gene3D" id="3.10.310.70">
    <property type="match status" value="1"/>
</dbReference>
<evidence type="ECO:0000313" key="2">
    <source>
        <dbReference type="EMBL" id="PRX57610.1"/>
    </source>
</evidence>
<dbReference type="GO" id="GO:0016810">
    <property type="term" value="F:hydrolase activity, acting on carbon-nitrogen (but not peptide) bonds"/>
    <property type="evidence" value="ECO:0007669"/>
    <property type="project" value="InterPro"/>
</dbReference>
<dbReference type="CDD" id="cd01300">
    <property type="entry name" value="YtcJ_like"/>
    <property type="match status" value="1"/>
</dbReference>
<dbReference type="InterPro" id="IPR019546">
    <property type="entry name" value="TAT_signal_bac_arc"/>
</dbReference>
<dbReference type="AlphaFoldDB" id="A0A2T0MJ39"/>
<keyword evidence="3" id="KW-1185">Reference proteome</keyword>
<organism evidence="2 3">
    <name type="scientific">Flagellimonas meridianipacifica</name>
    <dbReference type="NCBI Taxonomy" id="1080225"/>
    <lineage>
        <taxon>Bacteria</taxon>
        <taxon>Pseudomonadati</taxon>
        <taxon>Bacteroidota</taxon>
        <taxon>Flavobacteriia</taxon>
        <taxon>Flavobacteriales</taxon>
        <taxon>Flavobacteriaceae</taxon>
        <taxon>Flagellimonas</taxon>
    </lineage>
</organism>
<evidence type="ECO:0000313" key="3">
    <source>
        <dbReference type="Proteomes" id="UP000237640"/>
    </source>
</evidence>
<sequence>MEKNNKNNMDRRNFLKGSLAAGASTLVMPSLFGNGFSQIKGSADLVVRNAKVTTIDPNIPSAEAFAVKDGLYYRVGSNSAVSELIGKNTKVIDAKNHRVIPGLNDSHTHGVREGLHYGLELRWDWVTSVEEALAMLAEEVKHTPKGQWIRVVGGFSWEQFKEKRMPTLEEINKVAPNHPVYIFYLYAYGMLNKKAIEVLNYDNEPIDLYYKGRIEKDRHGRATGIITAAPSGLIMYKTLTKLPAKSKEQQILGTRHFMNEMNVLGLTSISDAGGGGMQYPDAYDVIGAVHKQGLSTVRVGVHTFPQVGGREYDDYKKWISMIKPGDGDDMYKFIGGGENIAWAAYDYEIFAQERPNLESNVKEVATPIYKLLAENNWPWRQHITYNESAEILLDIYEEVAAAGDGKLPKGTFIDHGETFSEKTLERIAKLNMGVAIQNRIAYQAEDFVKRYGAAKLAQTPPIKKMLRMGIPVGGGTDATRVSSYNPWYSIHWLATGQSRGGRQMYGEDNILTREEAIKLWTTGSAWFTGDEGRKGAIKEGQLADFTILNQDVMEVPDALIPRTHAKLTAVDGNVVHAYDAFERYAPAPLPNVAPDWSPLYRTGDFRKLYLS</sequence>
<dbReference type="PROSITE" id="PS51318">
    <property type="entry name" value="TAT"/>
    <property type="match status" value="1"/>
</dbReference>
<evidence type="ECO:0000259" key="1">
    <source>
        <dbReference type="Pfam" id="PF07969"/>
    </source>
</evidence>
<comment type="caution">
    <text evidence="2">The sequence shown here is derived from an EMBL/GenBank/DDBJ whole genome shotgun (WGS) entry which is preliminary data.</text>
</comment>
<dbReference type="InterPro" id="IPR032466">
    <property type="entry name" value="Metal_Hydrolase"/>
</dbReference>
<dbReference type="EMBL" id="PVYX01000001">
    <property type="protein sequence ID" value="PRX57610.1"/>
    <property type="molecule type" value="Genomic_DNA"/>
</dbReference>
<dbReference type="InterPro" id="IPR006311">
    <property type="entry name" value="TAT_signal"/>
</dbReference>
<dbReference type="Pfam" id="PF07969">
    <property type="entry name" value="Amidohydro_3"/>
    <property type="match status" value="1"/>
</dbReference>
<dbReference type="Pfam" id="PF10518">
    <property type="entry name" value="TAT_signal"/>
    <property type="match status" value="1"/>
</dbReference>
<dbReference type="InterPro" id="IPR013108">
    <property type="entry name" value="Amidohydro_3"/>
</dbReference>
<dbReference type="Proteomes" id="UP000237640">
    <property type="component" value="Unassembled WGS sequence"/>
</dbReference>
<protein>
    <recommendedName>
        <fullName evidence="1">Amidohydrolase 3 domain-containing protein</fullName>
    </recommendedName>
</protein>
<gene>
    <name evidence="2" type="ORF">CLV81_1618</name>
</gene>
<dbReference type="SUPFAM" id="SSF51556">
    <property type="entry name" value="Metallo-dependent hydrolases"/>
    <property type="match status" value="1"/>
</dbReference>
<feature type="domain" description="Amidohydrolase 3" evidence="1">
    <location>
        <begin position="90"/>
        <end position="576"/>
    </location>
</feature>
<dbReference type="RefSeq" id="WP_106144492.1">
    <property type="nucleotide sequence ID" value="NZ_PVYX01000001.1"/>
</dbReference>
<dbReference type="InterPro" id="IPR033932">
    <property type="entry name" value="YtcJ-like"/>
</dbReference>
<dbReference type="Gene3D" id="2.30.40.10">
    <property type="entry name" value="Urease, subunit C, domain 1"/>
    <property type="match status" value="1"/>
</dbReference>